<evidence type="ECO:0000259" key="5">
    <source>
        <dbReference type="PROSITE" id="PS51078"/>
    </source>
</evidence>
<dbReference type="GO" id="GO:0045892">
    <property type="term" value="P:negative regulation of DNA-templated transcription"/>
    <property type="evidence" value="ECO:0007669"/>
    <property type="project" value="TreeGrafter"/>
</dbReference>
<evidence type="ECO:0000256" key="1">
    <source>
        <dbReference type="ARBA" id="ARBA00023015"/>
    </source>
</evidence>
<dbReference type="InterPro" id="IPR050707">
    <property type="entry name" value="HTH_MetabolicPath_Reg"/>
</dbReference>
<dbReference type="InterPro" id="IPR036388">
    <property type="entry name" value="WH-like_DNA-bd_sf"/>
</dbReference>
<sequence length="265" mass="28684">MRIVPALDRGLKILSLIAASEKRLKVAEIAKQLGIPRSATYELIFTLAQHGAVQQFDNGEVALGHQVLIIGNAYNSRLDFEQCARSVAETVMQACNETVQVGILEERQVLYIAKADSTQRVRLVSSIGARLPAHCTALGKALLAWLPDAQWQHYLAAGPLEALTAHSITDPQQLDQQRRDIVAHGVAWERCESNPDVACVAAPVWNAAGENIAAMSISVPITRMSETRFTELQAVVIAGALQLSAQLGYRGLAQNNATMQVVSPT</sequence>
<gene>
    <name evidence="6" type="ORF">PMPD1_3741</name>
</gene>
<dbReference type="InterPro" id="IPR005471">
    <property type="entry name" value="Tscrpt_reg_IclR_N"/>
</dbReference>
<reference evidence="6 7" key="1">
    <citation type="submission" date="2020-06" db="EMBL/GenBank/DDBJ databases">
        <title>Genome sequence of Paramixta manurensis strain PD-1.</title>
        <authorList>
            <person name="Lee C.W."/>
            <person name="Kim J."/>
        </authorList>
    </citation>
    <scope>NUCLEOTIDE SEQUENCE [LARGE SCALE GENOMIC DNA]</scope>
    <source>
        <strain evidence="6 7">PD-1</strain>
    </source>
</reference>
<keyword evidence="7" id="KW-1185">Reference proteome</keyword>
<keyword evidence="2" id="KW-0238">DNA-binding</keyword>
<evidence type="ECO:0000256" key="3">
    <source>
        <dbReference type="ARBA" id="ARBA00023163"/>
    </source>
</evidence>
<dbReference type="SMART" id="SM00346">
    <property type="entry name" value="HTH_ICLR"/>
    <property type="match status" value="1"/>
</dbReference>
<dbReference type="SUPFAM" id="SSF46785">
    <property type="entry name" value="Winged helix' DNA-binding domain"/>
    <property type="match status" value="1"/>
</dbReference>
<evidence type="ECO:0000313" key="7">
    <source>
        <dbReference type="Proteomes" id="UP000505325"/>
    </source>
</evidence>
<organism evidence="6 7">
    <name type="scientific">Paramixta manurensis</name>
    <dbReference type="NCBI Taxonomy" id="2740817"/>
    <lineage>
        <taxon>Bacteria</taxon>
        <taxon>Pseudomonadati</taxon>
        <taxon>Pseudomonadota</taxon>
        <taxon>Gammaproteobacteria</taxon>
        <taxon>Enterobacterales</taxon>
        <taxon>Erwiniaceae</taxon>
        <taxon>Paramixta</taxon>
    </lineage>
</organism>
<evidence type="ECO:0000256" key="2">
    <source>
        <dbReference type="ARBA" id="ARBA00023125"/>
    </source>
</evidence>
<keyword evidence="3" id="KW-0804">Transcription</keyword>
<dbReference type="Pfam" id="PF01614">
    <property type="entry name" value="IclR_C"/>
    <property type="match status" value="1"/>
</dbReference>
<dbReference type="EMBL" id="CP054212">
    <property type="protein sequence ID" value="QKJ88655.1"/>
    <property type="molecule type" value="Genomic_DNA"/>
</dbReference>
<protein>
    <submittedName>
        <fullName evidence="6">IclR family transcriptional regulator</fullName>
    </submittedName>
</protein>
<dbReference type="SUPFAM" id="SSF55781">
    <property type="entry name" value="GAF domain-like"/>
    <property type="match status" value="1"/>
</dbReference>
<dbReference type="InterPro" id="IPR014757">
    <property type="entry name" value="Tscrpt_reg_IclR_C"/>
</dbReference>
<keyword evidence="1" id="KW-0805">Transcription regulation</keyword>
<evidence type="ECO:0000313" key="6">
    <source>
        <dbReference type="EMBL" id="QKJ88655.1"/>
    </source>
</evidence>
<dbReference type="PROSITE" id="PS51077">
    <property type="entry name" value="HTH_ICLR"/>
    <property type="match status" value="1"/>
</dbReference>
<dbReference type="Pfam" id="PF09339">
    <property type="entry name" value="HTH_IclR"/>
    <property type="match status" value="1"/>
</dbReference>
<dbReference type="Gene3D" id="3.30.450.40">
    <property type="match status" value="1"/>
</dbReference>
<dbReference type="Proteomes" id="UP000505325">
    <property type="component" value="Chromosome"/>
</dbReference>
<name>A0A6M8UDL3_9GAMM</name>
<dbReference type="KEGG" id="pmak:PMPD1_3741"/>
<dbReference type="GO" id="GO:0003700">
    <property type="term" value="F:DNA-binding transcription factor activity"/>
    <property type="evidence" value="ECO:0007669"/>
    <property type="project" value="TreeGrafter"/>
</dbReference>
<dbReference type="GO" id="GO:0003677">
    <property type="term" value="F:DNA binding"/>
    <property type="evidence" value="ECO:0007669"/>
    <property type="project" value="UniProtKB-KW"/>
</dbReference>
<dbReference type="InterPro" id="IPR036390">
    <property type="entry name" value="WH_DNA-bd_sf"/>
</dbReference>
<evidence type="ECO:0000259" key="4">
    <source>
        <dbReference type="PROSITE" id="PS51077"/>
    </source>
</evidence>
<dbReference type="AlphaFoldDB" id="A0A6M8UDL3"/>
<dbReference type="PANTHER" id="PTHR30136">
    <property type="entry name" value="HELIX-TURN-HELIX TRANSCRIPTIONAL REGULATOR, ICLR FAMILY"/>
    <property type="match status" value="1"/>
</dbReference>
<dbReference type="RefSeq" id="WP_173635508.1">
    <property type="nucleotide sequence ID" value="NZ_CP054212.1"/>
</dbReference>
<feature type="domain" description="HTH iclR-type" evidence="4">
    <location>
        <begin position="4"/>
        <end position="65"/>
    </location>
</feature>
<accession>A0A6M8UDL3</accession>
<feature type="domain" description="IclR-ED" evidence="5">
    <location>
        <begin position="66"/>
        <end position="249"/>
    </location>
</feature>
<dbReference type="InterPro" id="IPR029016">
    <property type="entry name" value="GAF-like_dom_sf"/>
</dbReference>
<dbReference type="PANTHER" id="PTHR30136:SF2">
    <property type="entry name" value="TRANSCRIPTIONAL REGULATOR ICLR"/>
    <property type="match status" value="1"/>
</dbReference>
<dbReference type="PROSITE" id="PS51078">
    <property type="entry name" value="ICLR_ED"/>
    <property type="match status" value="1"/>
</dbReference>
<proteinExistence type="predicted"/>
<dbReference type="Gene3D" id="1.10.10.10">
    <property type="entry name" value="Winged helix-like DNA-binding domain superfamily/Winged helix DNA-binding domain"/>
    <property type="match status" value="1"/>
</dbReference>